<accession>A0A1F6DMB5</accession>
<name>A0A1F6DMB5_9BACT</name>
<dbReference type="EMBL" id="MFLI01000006">
    <property type="protein sequence ID" value="OGG62559.1"/>
    <property type="molecule type" value="Genomic_DNA"/>
</dbReference>
<protein>
    <submittedName>
        <fullName evidence="2">Uncharacterized protein</fullName>
    </submittedName>
</protein>
<proteinExistence type="predicted"/>
<evidence type="ECO:0000256" key="1">
    <source>
        <dbReference type="SAM" id="MobiDB-lite"/>
    </source>
</evidence>
<evidence type="ECO:0000313" key="2">
    <source>
        <dbReference type="EMBL" id="OGG62559.1"/>
    </source>
</evidence>
<sequence>MAEKKIPVVVVVRLAEQIAMFGFPREKTIAALKAALEAIGAEVDLNPPASLDFGGKTDLERTQPFTRPRLEQPFQA</sequence>
<dbReference type="AlphaFoldDB" id="A0A1F6DMB5"/>
<dbReference type="STRING" id="1798495.A3C19_01075"/>
<gene>
    <name evidence="2" type="ORF">A3C19_01075</name>
</gene>
<organism evidence="2 3">
    <name type="scientific">Candidatus Kaiserbacteria bacterium RIFCSPHIGHO2_02_FULL_54_22</name>
    <dbReference type="NCBI Taxonomy" id="1798495"/>
    <lineage>
        <taxon>Bacteria</taxon>
        <taxon>Candidatus Kaiseribacteriota</taxon>
    </lineage>
</organism>
<evidence type="ECO:0000313" key="3">
    <source>
        <dbReference type="Proteomes" id="UP000178532"/>
    </source>
</evidence>
<reference evidence="2 3" key="1">
    <citation type="journal article" date="2016" name="Nat. Commun.">
        <title>Thousands of microbial genomes shed light on interconnected biogeochemical processes in an aquifer system.</title>
        <authorList>
            <person name="Anantharaman K."/>
            <person name="Brown C.T."/>
            <person name="Hug L.A."/>
            <person name="Sharon I."/>
            <person name="Castelle C.J."/>
            <person name="Probst A.J."/>
            <person name="Thomas B.C."/>
            <person name="Singh A."/>
            <person name="Wilkins M.J."/>
            <person name="Karaoz U."/>
            <person name="Brodie E.L."/>
            <person name="Williams K.H."/>
            <person name="Hubbard S.S."/>
            <person name="Banfield J.F."/>
        </authorList>
    </citation>
    <scope>NUCLEOTIDE SEQUENCE [LARGE SCALE GENOMIC DNA]</scope>
</reference>
<comment type="caution">
    <text evidence="2">The sequence shown here is derived from an EMBL/GenBank/DDBJ whole genome shotgun (WGS) entry which is preliminary data.</text>
</comment>
<feature type="region of interest" description="Disordered" evidence="1">
    <location>
        <begin position="52"/>
        <end position="76"/>
    </location>
</feature>
<dbReference type="Proteomes" id="UP000178532">
    <property type="component" value="Unassembled WGS sequence"/>
</dbReference>